<dbReference type="SUPFAM" id="SSF52833">
    <property type="entry name" value="Thioredoxin-like"/>
    <property type="match status" value="1"/>
</dbReference>
<evidence type="ECO:0000256" key="2">
    <source>
        <dbReference type="ARBA" id="ARBA00007787"/>
    </source>
</evidence>
<keyword evidence="7" id="KW-0963">Cytoplasm</keyword>
<dbReference type="PANTHER" id="PTHR45694">
    <property type="entry name" value="GLUTAREDOXIN 2"/>
    <property type="match status" value="1"/>
</dbReference>
<feature type="domain" description="Glutaredoxin" evidence="8">
    <location>
        <begin position="4"/>
        <end position="63"/>
    </location>
</feature>
<dbReference type="PANTHER" id="PTHR45694:SF18">
    <property type="entry name" value="GLUTAREDOXIN-1-RELATED"/>
    <property type="match status" value="1"/>
</dbReference>
<dbReference type="PRINTS" id="PR00160">
    <property type="entry name" value="GLUTAREDOXIN"/>
</dbReference>
<keyword evidence="5" id="KW-1015">Disulfide bond</keyword>
<dbReference type="Proteomes" id="UP000249453">
    <property type="component" value="Unassembled WGS sequence"/>
</dbReference>
<accession>A0A364JYP4</accession>
<comment type="caution">
    <text evidence="9">The sequence shown here is derived from an EMBL/GenBank/DDBJ whole genome shotgun (WGS) entry which is preliminary data.</text>
</comment>
<keyword evidence="6 7" id="KW-0676">Redox-active center</keyword>
<dbReference type="InterPro" id="IPR002109">
    <property type="entry name" value="Glutaredoxin"/>
</dbReference>
<gene>
    <name evidence="9" type="ORF">C7374_10113</name>
</gene>
<dbReference type="InterPro" id="IPR011767">
    <property type="entry name" value="GLR_AS"/>
</dbReference>
<dbReference type="GO" id="GO:0034599">
    <property type="term" value="P:cellular response to oxidative stress"/>
    <property type="evidence" value="ECO:0007669"/>
    <property type="project" value="TreeGrafter"/>
</dbReference>
<dbReference type="InterPro" id="IPR014025">
    <property type="entry name" value="Glutaredoxin_subgr"/>
</dbReference>
<sequence>MVDITIYTRSGCPYCTRAKELLNSKGAVFNEINAGNAPELRAEMQERSGRNTFPQIFVGSVHVGGCDDLYALESQGKLDSLLASGELKG</sequence>
<keyword evidence="4 7" id="KW-0249">Electron transport</keyword>
<evidence type="ECO:0000313" key="9">
    <source>
        <dbReference type="EMBL" id="RAK33691.1"/>
    </source>
</evidence>
<evidence type="ECO:0000256" key="1">
    <source>
        <dbReference type="ARBA" id="ARBA00002549"/>
    </source>
</evidence>
<name>A0A364JYP4_9HYPH</name>
<protein>
    <recommendedName>
        <fullName evidence="7">Glutaredoxin</fullName>
    </recommendedName>
</protein>
<evidence type="ECO:0000256" key="3">
    <source>
        <dbReference type="ARBA" id="ARBA00022448"/>
    </source>
</evidence>
<dbReference type="InterPro" id="IPR011900">
    <property type="entry name" value="GRX_bact"/>
</dbReference>
<dbReference type="PROSITE" id="PS00195">
    <property type="entry name" value="GLUTAREDOXIN_1"/>
    <property type="match status" value="1"/>
</dbReference>
<evidence type="ECO:0000256" key="7">
    <source>
        <dbReference type="RuleBase" id="RU364065"/>
    </source>
</evidence>
<reference evidence="9 10" key="1">
    <citation type="submission" date="2018-06" db="EMBL/GenBank/DDBJ databases">
        <title>Genomic Encyclopedia of Type Strains, Phase IV (KMG-IV): sequencing the most valuable type-strain genomes for metagenomic binning, comparative biology and taxonomic classification.</title>
        <authorList>
            <person name="Goeker M."/>
        </authorList>
    </citation>
    <scope>NUCLEOTIDE SEQUENCE [LARGE SCALE GENOMIC DNA]</scope>
    <source>
        <strain evidence="9 10">DSM 26720</strain>
    </source>
</reference>
<dbReference type="GO" id="GO:0045454">
    <property type="term" value="P:cell redox homeostasis"/>
    <property type="evidence" value="ECO:0007669"/>
    <property type="project" value="InterPro"/>
</dbReference>
<organism evidence="9 10">
    <name type="scientific">Falsochrobactrum ovis</name>
    <dbReference type="NCBI Taxonomy" id="1293442"/>
    <lineage>
        <taxon>Bacteria</taxon>
        <taxon>Pseudomonadati</taxon>
        <taxon>Pseudomonadota</taxon>
        <taxon>Alphaproteobacteria</taxon>
        <taxon>Hyphomicrobiales</taxon>
        <taxon>Brucellaceae</taxon>
        <taxon>Falsochrobactrum</taxon>
    </lineage>
</organism>
<keyword evidence="10" id="KW-1185">Reference proteome</keyword>
<dbReference type="EMBL" id="QLMK01000001">
    <property type="protein sequence ID" value="RAK33691.1"/>
    <property type="molecule type" value="Genomic_DNA"/>
</dbReference>
<comment type="function">
    <text evidence="1 7">Has a glutathione-disulfide oxidoreductase activity in the presence of NADPH and glutathione reductase. Reduces low molecular weight disulfides and proteins.</text>
</comment>
<dbReference type="AlphaFoldDB" id="A0A364JYP4"/>
<evidence type="ECO:0000313" key="10">
    <source>
        <dbReference type="Proteomes" id="UP000249453"/>
    </source>
</evidence>
<dbReference type="OrthoDB" id="9814618at2"/>
<keyword evidence="3 7" id="KW-0813">Transport</keyword>
<proteinExistence type="inferred from homology"/>
<dbReference type="Gene3D" id="3.40.30.10">
    <property type="entry name" value="Glutaredoxin"/>
    <property type="match status" value="1"/>
</dbReference>
<dbReference type="PROSITE" id="PS51354">
    <property type="entry name" value="GLUTAREDOXIN_2"/>
    <property type="match status" value="1"/>
</dbReference>
<comment type="similarity">
    <text evidence="2 7">Belongs to the glutaredoxin family.</text>
</comment>
<dbReference type="FunFam" id="3.40.30.10:FF:000018">
    <property type="entry name" value="Glutaredoxin"/>
    <property type="match status" value="1"/>
</dbReference>
<dbReference type="NCBIfam" id="TIGR02181">
    <property type="entry name" value="GRX_bact"/>
    <property type="match status" value="1"/>
</dbReference>
<dbReference type="RefSeq" id="WP_111573585.1">
    <property type="nucleotide sequence ID" value="NZ_JBHEEY010000012.1"/>
</dbReference>
<dbReference type="GO" id="GO:0015038">
    <property type="term" value="F:glutathione disulfide oxidoreductase activity"/>
    <property type="evidence" value="ECO:0007669"/>
    <property type="project" value="UniProtKB-UniRule"/>
</dbReference>
<dbReference type="Pfam" id="PF00462">
    <property type="entry name" value="Glutaredoxin"/>
    <property type="match status" value="1"/>
</dbReference>
<evidence type="ECO:0000256" key="4">
    <source>
        <dbReference type="ARBA" id="ARBA00022982"/>
    </source>
</evidence>
<dbReference type="GO" id="GO:0005737">
    <property type="term" value="C:cytoplasm"/>
    <property type="evidence" value="ECO:0007669"/>
    <property type="project" value="TreeGrafter"/>
</dbReference>
<evidence type="ECO:0000256" key="5">
    <source>
        <dbReference type="ARBA" id="ARBA00023157"/>
    </source>
</evidence>
<dbReference type="InterPro" id="IPR036249">
    <property type="entry name" value="Thioredoxin-like_sf"/>
</dbReference>
<dbReference type="CDD" id="cd03418">
    <property type="entry name" value="GRX_GRXb_1_3_like"/>
    <property type="match status" value="1"/>
</dbReference>
<evidence type="ECO:0000259" key="8">
    <source>
        <dbReference type="Pfam" id="PF00462"/>
    </source>
</evidence>
<evidence type="ECO:0000256" key="6">
    <source>
        <dbReference type="ARBA" id="ARBA00023284"/>
    </source>
</evidence>